<feature type="binding site" evidence="5">
    <location>
        <position position="357"/>
    </location>
    <ligand>
        <name>ATP</name>
        <dbReference type="ChEBI" id="CHEBI:30616"/>
    </ligand>
</feature>
<keyword evidence="2 5" id="KW-0547">Nucleotide-binding</keyword>
<dbReference type="InterPro" id="IPR008271">
    <property type="entry name" value="Ser/Thr_kinase_AS"/>
</dbReference>
<keyword evidence="4" id="KW-1015">Disulfide bond</keyword>
<feature type="disulfide bond" evidence="4">
    <location>
        <begin position="219"/>
        <end position="236"/>
    </location>
</feature>
<dbReference type="GO" id="GO:0005524">
    <property type="term" value="F:ATP binding"/>
    <property type="evidence" value="ECO:0007669"/>
    <property type="project" value="UniProtKB-UniRule"/>
</dbReference>
<dbReference type="CDD" id="cd13999">
    <property type="entry name" value="STKc_MAP3K-like"/>
    <property type="match status" value="1"/>
</dbReference>
<comment type="caution">
    <text evidence="4">Lacks conserved residue(s) required for the propagation of feature annotation.</text>
</comment>
<dbReference type="AlphaFoldDB" id="A0A6G0XRQ6"/>
<comment type="caution">
    <text evidence="8">The sequence shown here is derived from an EMBL/GenBank/DDBJ whole genome shotgun (WGS) entry which is preliminary data.</text>
</comment>
<evidence type="ECO:0000259" key="6">
    <source>
        <dbReference type="PROSITE" id="PS50011"/>
    </source>
</evidence>
<dbReference type="PROSITE" id="PS50011">
    <property type="entry name" value="PROTEIN_KINASE_DOM"/>
    <property type="match status" value="1"/>
</dbReference>
<sequence length="634" mass="70437">MDLWPFVQGAAEQQESVTAVCVAWNGISCPFTNTTNPLTKLFDPETQTLCKAAVAVSVKQIDWQSYHSTGKGLVRSVKINQNELLTSFVYPSDAYLLANYPHCDDWFDVLPPHENSLLPGRGTQRSILPYIKGDSVEFEIEFEWTGDHSQQPVCSFGGVSYVGMARMDLFYEVQDDDMCPGWDEDSKTWCNGHGHCDCAGYIGPDCVLCPGYIESGLMCNGHGVCIPHANHSVGICECDARFSGIGCEVYEFPLAMVCGLGLIALSTLGFCMCSMRRLARQTQIFHPQILRRGSTFPGYLEISDVSDLEFFVSADSRDWLIPFEALTLQREVGNGTSGQVFQSLYHSGGGSSVVAVKRLYSPVTGQEYFQSFFRREVSILSKLHHPHVVRFYGVSYYSRILYIVTDFCQTSLSHMIENPQSKGPFEPTFFMKVVQQITSGMGFLHSRSVVHRDLKPANVLLTDTDDVNICDFGLSRLIDPETTSMTAEVGTPSYMAPEMATMGGAQCSTKGDVYSFGILLYSMWSRSKPYGDQGMNPFQLMTAVVNGLRPVIPINCPPGLERLMKACWDANPGARPTFPEISLQLQDPAILECPPDDEVVSTAEERPISSRFRLNSRDHYVEPTNYGSCNNNQD</sequence>
<evidence type="ECO:0008006" key="10">
    <source>
        <dbReference type="Google" id="ProtNLM"/>
    </source>
</evidence>
<dbReference type="InterPro" id="IPR011009">
    <property type="entry name" value="Kinase-like_dom_sf"/>
</dbReference>
<protein>
    <recommendedName>
        <fullName evidence="10">Protein kinase domain-containing protein</fullName>
    </recommendedName>
</protein>
<gene>
    <name evidence="8" type="ORF">Ae201684_002091</name>
</gene>
<feature type="domain" description="Protein kinase" evidence="6">
    <location>
        <begin position="326"/>
        <end position="590"/>
    </location>
</feature>
<dbReference type="InterPro" id="IPR000742">
    <property type="entry name" value="EGF"/>
</dbReference>
<dbReference type="Proteomes" id="UP000481153">
    <property type="component" value="Unassembled WGS sequence"/>
</dbReference>
<dbReference type="PROSITE" id="PS00107">
    <property type="entry name" value="PROTEIN_KINASE_ATP"/>
    <property type="match status" value="1"/>
</dbReference>
<feature type="disulfide bond" evidence="4">
    <location>
        <begin position="238"/>
        <end position="247"/>
    </location>
</feature>
<dbReference type="PROSITE" id="PS00108">
    <property type="entry name" value="PROTEIN_KINASE_ST"/>
    <property type="match status" value="1"/>
</dbReference>
<dbReference type="SMART" id="SM00220">
    <property type="entry name" value="S_TKc"/>
    <property type="match status" value="1"/>
</dbReference>
<dbReference type="InterPro" id="IPR051681">
    <property type="entry name" value="Ser/Thr_Kinases-Pseudokinases"/>
</dbReference>
<feature type="domain" description="EGF-like" evidence="7">
    <location>
        <begin position="211"/>
        <end position="248"/>
    </location>
</feature>
<dbReference type="EMBL" id="VJMJ01000022">
    <property type="protein sequence ID" value="KAF0743031.1"/>
    <property type="molecule type" value="Genomic_DNA"/>
</dbReference>
<evidence type="ECO:0000256" key="4">
    <source>
        <dbReference type="PROSITE-ProRule" id="PRU00076"/>
    </source>
</evidence>
<evidence type="ECO:0000313" key="8">
    <source>
        <dbReference type="EMBL" id="KAF0743031.1"/>
    </source>
</evidence>
<dbReference type="GO" id="GO:0004674">
    <property type="term" value="F:protein serine/threonine kinase activity"/>
    <property type="evidence" value="ECO:0007669"/>
    <property type="project" value="UniProtKB-KW"/>
</dbReference>
<keyword evidence="4" id="KW-0245">EGF-like domain</keyword>
<dbReference type="Pfam" id="PF07714">
    <property type="entry name" value="PK_Tyr_Ser-Thr"/>
    <property type="match status" value="1"/>
</dbReference>
<keyword evidence="1" id="KW-0723">Serine/threonine-protein kinase</keyword>
<keyword evidence="9" id="KW-1185">Reference proteome</keyword>
<evidence type="ECO:0000256" key="1">
    <source>
        <dbReference type="ARBA" id="ARBA00022527"/>
    </source>
</evidence>
<dbReference type="InterPro" id="IPR000719">
    <property type="entry name" value="Prot_kinase_dom"/>
</dbReference>
<dbReference type="InterPro" id="IPR001245">
    <property type="entry name" value="Ser-Thr/Tyr_kinase_cat_dom"/>
</dbReference>
<evidence type="ECO:0000256" key="5">
    <source>
        <dbReference type="PROSITE-ProRule" id="PRU10141"/>
    </source>
</evidence>
<dbReference type="VEuPathDB" id="FungiDB:AeMF1_000590"/>
<dbReference type="Gene3D" id="1.10.510.10">
    <property type="entry name" value="Transferase(Phosphotransferase) domain 1"/>
    <property type="match status" value="1"/>
</dbReference>
<dbReference type="PANTHER" id="PTHR44329:SF298">
    <property type="entry name" value="MIXED LINEAGE KINASE DOMAIN-LIKE PROTEIN"/>
    <property type="match status" value="1"/>
</dbReference>
<evidence type="ECO:0000259" key="7">
    <source>
        <dbReference type="PROSITE" id="PS50026"/>
    </source>
</evidence>
<evidence type="ECO:0000256" key="3">
    <source>
        <dbReference type="ARBA" id="ARBA00022840"/>
    </source>
</evidence>
<keyword evidence="1" id="KW-0808">Transferase</keyword>
<dbReference type="PROSITE" id="PS50026">
    <property type="entry name" value="EGF_3"/>
    <property type="match status" value="1"/>
</dbReference>
<organism evidence="8 9">
    <name type="scientific">Aphanomyces euteiches</name>
    <dbReference type="NCBI Taxonomy" id="100861"/>
    <lineage>
        <taxon>Eukaryota</taxon>
        <taxon>Sar</taxon>
        <taxon>Stramenopiles</taxon>
        <taxon>Oomycota</taxon>
        <taxon>Saprolegniomycetes</taxon>
        <taxon>Saprolegniales</taxon>
        <taxon>Verrucalvaceae</taxon>
        <taxon>Aphanomyces</taxon>
    </lineage>
</organism>
<keyword evidence="1" id="KW-0418">Kinase</keyword>
<dbReference type="SUPFAM" id="SSF56112">
    <property type="entry name" value="Protein kinase-like (PK-like)"/>
    <property type="match status" value="1"/>
</dbReference>
<dbReference type="PRINTS" id="PR00109">
    <property type="entry name" value="TYRKINASE"/>
</dbReference>
<evidence type="ECO:0000256" key="2">
    <source>
        <dbReference type="ARBA" id="ARBA00022741"/>
    </source>
</evidence>
<name>A0A6G0XRQ6_9STRA</name>
<accession>A0A6G0XRQ6</accession>
<proteinExistence type="predicted"/>
<dbReference type="InterPro" id="IPR017441">
    <property type="entry name" value="Protein_kinase_ATP_BS"/>
</dbReference>
<keyword evidence="3 5" id="KW-0067">ATP-binding</keyword>
<dbReference type="VEuPathDB" id="FungiDB:AeMF1_000589"/>
<reference evidence="8 9" key="1">
    <citation type="submission" date="2019-07" db="EMBL/GenBank/DDBJ databases">
        <title>Genomics analysis of Aphanomyces spp. identifies a new class of oomycete effector associated with host adaptation.</title>
        <authorList>
            <person name="Gaulin E."/>
        </authorList>
    </citation>
    <scope>NUCLEOTIDE SEQUENCE [LARGE SCALE GENOMIC DNA]</scope>
    <source>
        <strain evidence="8 9">ATCC 201684</strain>
    </source>
</reference>
<dbReference type="PROSITE" id="PS00022">
    <property type="entry name" value="EGF_1"/>
    <property type="match status" value="1"/>
</dbReference>
<evidence type="ECO:0000313" key="9">
    <source>
        <dbReference type="Proteomes" id="UP000481153"/>
    </source>
</evidence>
<dbReference type="PANTHER" id="PTHR44329">
    <property type="entry name" value="SERINE/THREONINE-PROTEIN KINASE TNNI3K-RELATED"/>
    <property type="match status" value="1"/>
</dbReference>